<keyword evidence="1" id="KW-1185">Reference proteome</keyword>
<dbReference type="AlphaFoldDB" id="A0A1I7WWL2"/>
<organism evidence="1 2">
    <name type="scientific">Heterorhabditis bacteriophora</name>
    <name type="common">Entomopathogenic nematode worm</name>
    <dbReference type="NCBI Taxonomy" id="37862"/>
    <lineage>
        <taxon>Eukaryota</taxon>
        <taxon>Metazoa</taxon>
        <taxon>Ecdysozoa</taxon>
        <taxon>Nematoda</taxon>
        <taxon>Chromadorea</taxon>
        <taxon>Rhabditida</taxon>
        <taxon>Rhabditina</taxon>
        <taxon>Rhabditomorpha</taxon>
        <taxon>Strongyloidea</taxon>
        <taxon>Heterorhabditidae</taxon>
        <taxon>Heterorhabditis</taxon>
    </lineage>
</organism>
<evidence type="ECO:0000313" key="1">
    <source>
        <dbReference type="Proteomes" id="UP000095283"/>
    </source>
</evidence>
<dbReference type="WBParaSite" id="Hba_09567">
    <property type="protein sequence ID" value="Hba_09567"/>
    <property type="gene ID" value="Hba_09567"/>
</dbReference>
<protein>
    <submittedName>
        <fullName evidence="2">Ovule protein</fullName>
    </submittedName>
</protein>
<evidence type="ECO:0000313" key="2">
    <source>
        <dbReference type="WBParaSite" id="Hba_09567"/>
    </source>
</evidence>
<proteinExistence type="predicted"/>
<name>A0A1I7WWL2_HETBA</name>
<dbReference type="Proteomes" id="UP000095283">
    <property type="component" value="Unplaced"/>
</dbReference>
<accession>A0A1I7WWL2</accession>
<sequence length="60" mass="6995">MQFVQDMNHDSLKMERTEFEAYTSGDLVPPLNMMNCGCNQVSYFQFLIIPLDFCCTHQVL</sequence>
<reference evidence="2" key="1">
    <citation type="submission" date="2016-11" db="UniProtKB">
        <authorList>
            <consortium name="WormBaseParasite"/>
        </authorList>
    </citation>
    <scope>IDENTIFICATION</scope>
</reference>